<name>A0ABU3P2Q1_9FIRM</name>
<accession>A0ABU3P2Q1</accession>
<evidence type="ECO:0000313" key="2">
    <source>
        <dbReference type="Proteomes" id="UP001254848"/>
    </source>
</evidence>
<dbReference type="RefSeq" id="WP_413780844.1">
    <property type="nucleotide sequence ID" value="NZ_JAUOZS010000001.1"/>
</dbReference>
<organism evidence="1 2">
    <name type="scientific">Anaeroselena agilis</name>
    <dbReference type="NCBI Taxonomy" id="3063788"/>
    <lineage>
        <taxon>Bacteria</taxon>
        <taxon>Bacillati</taxon>
        <taxon>Bacillota</taxon>
        <taxon>Negativicutes</taxon>
        <taxon>Acetonemataceae</taxon>
        <taxon>Anaeroselena</taxon>
    </lineage>
</organism>
<keyword evidence="2" id="KW-1185">Reference proteome</keyword>
<comment type="caution">
    <text evidence="1">The sequence shown here is derived from an EMBL/GenBank/DDBJ whole genome shotgun (WGS) entry which is preliminary data.</text>
</comment>
<reference evidence="1 2" key="1">
    <citation type="submission" date="2023-07" db="EMBL/GenBank/DDBJ databases">
        <title>The novel representative of Negativicutes class, Anaeroselena agilis gen. nov. sp. nov.</title>
        <authorList>
            <person name="Prokofeva M.I."/>
            <person name="Elcheninov A.G."/>
            <person name="Klyukina A."/>
            <person name="Kublanov I.V."/>
            <person name="Frolov E.N."/>
            <person name="Podosokorskaya O.A."/>
        </authorList>
    </citation>
    <scope>NUCLEOTIDE SEQUENCE [LARGE SCALE GENOMIC DNA]</scope>
    <source>
        <strain evidence="1 2">4137-cl</strain>
    </source>
</reference>
<protein>
    <submittedName>
        <fullName evidence="1">Uracil-DNA glycosylase</fullName>
    </submittedName>
</protein>
<sequence length="65" mass="7311">MMPAKPLCLMCRHYYVTWDRDFPHGCRAMGFKSRSAPCLVTKDASGLECLSFVAKAGRRENDGAR</sequence>
<proteinExistence type="predicted"/>
<dbReference type="Proteomes" id="UP001254848">
    <property type="component" value="Unassembled WGS sequence"/>
</dbReference>
<evidence type="ECO:0000313" key="1">
    <source>
        <dbReference type="EMBL" id="MDT8902361.1"/>
    </source>
</evidence>
<dbReference type="EMBL" id="JAUOZS010000001">
    <property type="protein sequence ID" value="MDT8902361.1"/>
    <property type="molecule type" value="Genomic_DNA"/>
</dbReference>
<gene>
    <name evidence="1" type="ORF">Q4T40_14010</name>
</gene>